<organism evidence="1">
    <name type="scientific">Bacteroides fragilis</name>
    <dbReference type="NCBI Taxonomy" id="817"/>
    <lineage>
        <taxon>Bacteria</taxon>
        <taxon>Pseudomonadati</taxon>
        <taxon>Bacteroidota</taxon>
        <taxon>Bacteroidia</taxon>
        <taxon>Bacteroidales</taxon>
        <taxon>Bacteroidaceae</taxon>
        <taxon>Bacteroides</taxon>
    </lineage>
</organism>
<gene>
    <name evidence="1" type="ORF">EE52_0223265</name>
</gene>
<name>A0A081UA86_BACFG</name>
<reference evidence="1" key="2">
    <citation type="submission" date="2014-07" db="EMBL/GenBank/DDBJ databases">
        <title>Genetics and epidemiology of antimicrobial resistance in B. fragilis group.</title>
        <authorList>
            <person name="Sydenham T.V."/>
            <person name="Hasman H."/>
            <person name="Kemp M."/>
            <person name="Justesen U.S."/>
        </authorList>
    </citation>
    <scope>NUCLEOTIDE SEQUENCE [LARGE SCALE GENOMIC DNA]</scope>
    <source>
        <strain evidence="1">DCMOUH0018B</strain>
    </source>
</reference>
<reference evidence="1" key="1">
    <citation type="book" date="2014" name="THE 24TH EUROPEAN CONGRESS OF CLINICAL MICROBIOLOGY AND INFECTIOUS DISEASES" publisher="ECCMID 2014" city="Barcelona, Spain">
        <title>Identification of resistance genes in three multidrug-resistant Bacteroides fragilis isolates by whole genome sequencing.</title>
        <editorList>
            <person name="Unknown"/>
            <person name="A."/>
        </editorList>
        <authorList>
            <person name="Sydenham T.V."/>
            <person name="Hasman H."/>
            <person name="Wang M."/>
            <person name="Soki J."/>
            <person name="Nagy E."/>
            <person name="Justesen U.S."/>
        </authorList>
    </citation>
    <scope>NUCLEOTIDE SEQUENCE</scope>
    <source>
        <strain evidence="1">DCMOUH0018B</strain>
    </source>
</reference>
<evidence type="ECO:0000313" key="1">
    <source>
        <dbReference type="EMBL" id="KFX72408.1"/>
    </source>
</evidence>
<dbReference type="EMBL" id="JMZZ02000228">
    <property type="protein sequence ID" value="KFX72408.1"/>
    <property type="molecule type" value="Genomic_DNA"/>
</dbReference>
<dbReference type="RefSeq" id="WP_005810553.1">
    <property type="nucleotide sequence ID" value="NZ_CABJEQ010000035.1"/>
</dbReference>
<comment type="caution">
    <text evidence="1">The sequence shown here is derived from an EMBL/GenBank/DDBJ whole genome shotgun (WGS) entry which is preliminary data.</text>
</comment>
<proteinExistence type="predicted"/>
<accession>A0A081UA86</accession>
<protein>
    <submittedName>
        <fullName evidence="1">Uncharacterized protein</fullName>
    </submittedName>
</protein>
<dbReference type="AlphaFoldDB" id="A0A081UA86"/>
<dbReference type="PATRIC" id="fig|817.51.peg.3983"/>
<sequence length="62" mass="7054">MALKLTGGRWKMRVEDKQAENAIFHHVIALIINGVSGKRWKMEDRNVFFVGEAVTLLSEALK</sequence>